<feature type="non-terminal residue" evidence="2">
    <location>
        <position position="1"/>
    </location>
</feature>
<reference evidence="3" key="1">
    <citation type="journal article" date="2018" name="Nat. Microbiol.">
        <title>Leveraging single-cell genomics to expand the fungal tree of life.</title>
        <authorList>
            <person name="Ahrendt S.R."/>
            <person name="Quandt C.A."/>
            <person name="Ciobanu D."/>
            <person name="Clum A."/>
            <person name="Salamov A."/>
            <person name="Andreopoulos B."/>
            <person name="Cheng J.F."/>
            <person name="Woyke T."/>
            <person name="Pelin A."/>
            <person name="Henrissat B."/>
            <person name="Reynolds N.K."/>
            <person name="Benny G.L."/>
            <person name="Smith M.E."/>
            <person name="James T.Y."/>
            <person name="Grigoriev I.V."/>
        </authorList>
    </citation>
    <scope>NUCLEOTIDE SEQUENCE [LARGE SCALE GENOMIC DNA]</scope>
</reference>
<protein>
    <submittedName>
        <fullName evidence="2">Uncharacterized protein</fullName>
    </submittedName>
</protein>
<feature type="region of interest" description="Disordered" evidence="1">
    <location>
        <begin position="208"/>
        <end position="290"/>
    </location>
</feature>
<keyword evidence="3" id="KW-1185">Reference proteome</keyword>
<dbReference type="AlphaFoldDB" id="A0A4P9XXR3"/>
<gene>
    <name evidence="2" type="ORF">BJ684DRAFT_18137</name>
</gene>
<dbReference type="Proteomes" id="UP000267251">
    <property type="component" value="Unassembled WGS sequence"/>
</dbReference>
<sequence>TLNNKALEEARSPSPSILLGPQNPVGKEDRLRVFQRLDRALIGLGVIRRTEEFTQKYDAFHERLTWVLAYFESRFDSFSKSSSYTEDKLNALVEHFEQERAIIVALIPSMQRPPSRVAYNIYLLIDECFTYYTAAPYLDGLKGKVQKLSENFQRCTRDFYASEDSLSQKPIYVVLENLSQKTHGDWWGRRMGIRTQCPVWWERTEKGGKMSVATRERDGGTRGERQEREPREREGRKENIRLSLPLNSAIPPTPTLLSLLSDPVPSHCVSPEDDVGGQTPHSGSIVPELG</sequence>
<feature type="region of interest" description="Disordered" evidence="1">
    <location>
        <begin position="1"/>
        <end position="23"/>
    </location>
</feature>
<accession>A0A4P9XXR3</accession>
<dbReference type="EMBL" id="KZ989074">
    <property type="protein sequence ID" value="RKP11243.1"/>
    <property type="molecule type" value="Genomic_DNA"/>
</dbReference>
<feature type="compositionally biased region" description="Basic and acidic residues" evidence="1">
    <location>
        <begin position="208"/>
        <end position="240"/>
    </location>
</feature>
<name>A0A4P9XXR3_9FUNG</name>
<organism evidence="2 3">
    <name type="scientific">Piptocephalis cylindrospora</name>
    <dbReference type="NCBI Taxonomy" id="1907219"/>
    <lineage>
        <taxon>Eukaryota</taxon>
        <taxon>Fungi</taxon>
        <taxon>Fungi incertae sedis</taxon>
        <taxon>Zoopagomycota</taxon>
        <taxon>Zoopagomycotina</taxon>
        <taxon>Zoopagomycetes</taxon>
        <taxon>Zoopagales</taxon>
        <taxon>Piptocephalidaceae</taxon>
        <taxon>Piptocephalis</taxon>
    </lineage>
</organism>
<evidence type="ECO:0000313" key="2">
    <source>
        <dbReference type="EMBL" id="RKP11243.1"/>
    </source>
</evidence>
<feature type="compositionally biased region" description="Basic and acidic residues" evidence="1">
    <location>
        <begin position="1"/>
        <end position="11"/>
    </location>
</feature>
<evidence type="ECO:0000256" key="1">
    <source>
        <dbReference type="SAM" id="MobiDB-lite"/>
    </source>
</evidence>
<evidence type="ECO:0000313" key="3">
    <source>
        <dbReference type="Proteomes" id="UP000267251"/>
    </source>
</evidence>
<proteinExistence type="predicted"/>
<feature type="compositionally biased region" description="Low complexity" evidence="1">
    <location>
        <begin position="255"/>
        <end position="266"/>
    </location>
</feature>